<reference evidence="1" key="1">
    <citation type="submission" date="2023-04" db="EMBL/GenBank/DDBJ databases">
        <authorList>
            <person name="Vijverberg K."/>
            <person name="Xiong W."/>
            <person name="Schranz E."/>
        </authorList>
    </citation>
    <scope>NUCLEOTIDE SEQUENCE</scope>
</reference>
<organism evidence="1 2">
    <name type="scientific">Lactuca saligna</name>
    <name type="common">Willowleaf lettuce</name>
    <dbReference type="NCBI Taxonomy" id="75948"/>
    <lineage>
        <taxon>Eukaryota</taxon>
        <taxon>Viridiplantae</taxon>
        <taxon>Streptophyta</taxon>
        <taxon>Embryophyta</taxon>
        <taxon>Tracheophyta</taxon>
        <taxon>Spermatophyta</taxon>
        <taxon>Magnoliopsida</taxon>
        <taxon>eudicotyledons</taxon>
        <taxon>Gunneridae</taxon>
        <taxon>Pentapetalae</taxon>
        <taxon>asterids</taxon>
        <taxon>campanulids</taxon>
        <taxon>Asterales</taxon>
        <taxon>Asteraceae</taxon>
        <taxon>Cichorioideae</taxon>
        <taxon>Cichorieae</taxon>
        <taxon>Lactucinae</taxon>
        <taxon>Lactuca</taxon>
    </lineage>
</organism>
<protein>
    <submittedName>
        <fullName evidence="1">Uncharacterized protein</fullName>
    </submittedName>
</protein>
<dbReference type="AlphaFoldDB" id="A0AA35Y7H9"/>
<dbReference type="EMBL" id="OX465086">
    <property type="protein sequence ID" value="CAI9260718.1"/>
    <property type="molecule type" value="Genomic_DNA"/>
</dbReference>
<evidence type="ECO:0000313" key="1">
    <source>
        <dbReference type="EMBL" id="CAI9260718.1"/>
    </source>
</evidence>
<gene>
    <name evidence="1" type="ORF">LSALG_LOCUS1544</name>
</gene>
<dbReference type="Proteomes" id="UP001177003">
    <property type="component" value="Chromosome 0"/>
</dbReference>
<evidence type="ECO:0000313" key="2">
    <source>
        <dbReference type="Proteomes" id="UP001177003"/>
    </source>
</evidence>
<proteinExistence type="predicted"/>
<name>A0AA35Y7H9_LACSI</name>
<accession>A0AA35Y7H9</accession>
<sequence>MDNYYHQSKLAVEQPLIDTSTFSSLILHEPPPVSKPFFSLQRRTSPATHLRLVTGALFASQNISTVLEVRTEGEPAVAEELGQNVDQIIVKVDEKE</sequence>
<keyword evidence="2" id="KW-1185">Reference proteome</keyword>